<dbReference type="PANTHER" id="PTHR47628">
    <property type="match status" value="1"/>
</dbReference>
<dbReference type="InterPro" id="IPR000719">
    <property type="entry name" value="Prot_kinase_dom"/>
</dbReference>
<dbReference type="Pfam" id="PF00069">
    <property type="entry name" value="Pkinase"/>
    <property type="match status" value="1"/>
</dbReference>
<keyword evidence="1" id="KW-0067">ATP-binding</keyword>
<dbReference type="InterPro" id="IPR011009">
    <property type="entry name" value="Kinase-like_dom_sf"/>
</dbReference>
<dbReference type="PROSITE" id="PS50011">
    <property type="entry name" value="PROTEIN_KINASE_DOM"/>
    <property type="match status" value="1"/>
</dbReference>
<dbReference type="PANTHER" id="PTHR47628:SF1">
    <property type="entry name" value="ALIPHATIC AMIDASE EXPRESSION-REGULATING PROTEIN"/>
    <property type="match status" value="1"/>
</dbReference>
<dbReference type="InterPro" id="IPR017777">
    <property type="entry name" value="ABC_urea-bd_UrtA"/>
</dbReference>
<evidence type="ECO:0000256" key="1">
    <source>
        <dbReference type="PROSITE-ProRule" id="PRU10141"/>
    </source>
</evidence>
<dbReference type="Proteomes" id="UP000214646">
    <property type="component" value="Unassembled WGS sequence"/>
</dbReference>
<evidence type="ECO:0000256" key="2">
    <source>
        <dbReference type="SAM" id="MobiDB-lite"/>
    </source>
</evidence>
<proteinExistence type="predicted"/>
<keyword evidence="6" id="KW-1185">Reference proteome</keyword>
<name>A0A225DSN2_9BACT</name>
<dbReference type="OrthoDB" id="6111975at2"/>
<dbReference type="Gene3D" id="3.40.50.2300">
    <property type="match status" value="2"/>
</dbReference>
<keyword evidence="3" id="KW-1133">Transmembrane helix</keyword>
<dbReference type="CDD" id="cd14014">
    <property type="entry name" value="STKc_PknB_like"/>
    <property type="match status" value="1"/>
</dbReference>
<dbReference type="AlphaFoldDB" id="A0A225DSN2"/>
<feature type="compositionally biased region" description="Polar residues" evidence="2">
    <location>
        <begin position="332"/>
        <end position="349"/>
    </location>
</feature>
<comment type="caution">
    <text evidence="5">The sequence shown here is derived from an EMBL/GenBank/DDBJ whole genome shotgun (WGS) entry which is preliminary data.</text>
</comment>
<evidence type="ECO:0000259" key="4">
    <source>
        <dbReference type="PROSITE" id="PS50011"/>
    </source>
</evidence>
<dbReference type="InterPro" id="IPR017441">
    <property type="entry name" value="Protein_kinase_ATP_BS"/>
</dbReference>
<gene>
    <name evidence="5" type="ORF">FRUB_05128</name>
</gene>
<keyword evidence="3" id="KW-0812">Transmembrane</keyword>
<dbReference type="SUPFAM" id="SSF56112">
    <property type="entry name" value="Protein kinase-like (PK-like)"/>
    <property type="match status" value="1"/>
</dbReference>
<dbReference type="RefSeq" id="WP_161967592.1">
    <property type="nucleotide sequence ID" value="NZ_NIDE01000008.1"/>
</dbReference>
<feature type="domain" description="Protein kinase" evidence="4">
    <location>
        <begin position="48"/>
        <end position="323"/>
    </location>
</feature>
<dbReference type="EMBL" id="NIDE01000008">
    <property type="protein sequence ID" value="OWK40209.1"/>
    <property type="molecule type" value="Genomic_DNA"/>
</dbReference>
<reference evidence="6" key="1">
    <citation type="submission" date="2017-06" db="EMBL/GenBank/DDBJ databases">
        <title>Genome analysis of Fimbriiglobus ruber SP5, the first member of the order Planctomycetales with confirmed chitinolytic capability.</title>
        <authorList>
            <person name="Ravin N.V."/>
            <person name="Rakitin A.L."/>
            <person name="Ivanova A.A."/>
            <person name="Beletsky A.V."/>
            <person name="Kulichevskaya I.S."/>
            <person name="Mardanov A.V."/>
            <person name="Dedysh S.N."/>
        </authorList>
    </citation>
    <scope>NUCLEOTIDE SEQUENCE [LARGE SCALE GENOMIC DNA]</scope>
    <source>
        <strain evidence="6">SP5</strain>
    </source>
</reference>
<dbReference type="GO" id="GO:0004672">
    <property type="term" value="F:protein kinase activity"/>
    <property type="evidence" value="ECO:0007669"/>
    <property type="project" value="InterPro"/>
</dbReference>
<accession>A0A225DSN2</accession>
<dbReference type="CDD" id="cd06355">
    <property type="entry name" value="PBP1_FmdD-like"/>
    <property type="match status" value="1"/>
</dbReference>
<evidence type="ECO:0000313" key="6">
    <source>
        <dbReference type="Proteomes" id="UP000214646"/>
    </source>
</evidence>
<dbReference type="GO" id="GO:0005524">
    <property type="term" value="F:ATP binding"/>
    <property type="evidence" value="ECO:0007669"/>
    <property type="project" value="UniProtKB-UniRule"/>
</dbReference>
<dbReference type="Gene3D" id="3.30.200.20">
    <property type="entry name" value="Phosphorylase Kinase, domain 1"/>
    <property type="match status" value="1"/>
</dbReference>
<organism evidence="5 6">
    <name type="scientific">Fimbriiglobus ruber</name>
    <dbReference type="NCBI Taxonomy" id="1908690"/>
    <lineage>
        <taxon>Bacteria</taxon>
        <taxon>Pseudomonadati</taxon>
        <taxon>Planctomycetota</taxon>
        <taxon>Planctomycetia</taxon>
        <taxon>Gemmatales</taxon>
        <taxon>Gemmataceae</taxon>
        <taxon>Fimbriiglobus</taxon>
    </lineage>
</organism>
<dbReference type="SUPFAM" id="SSF53822">
    <property type="entry name" value="Periplasmic binding protein-like I"/>
    <property type="match status" value="1"/>
</dbReference>
<dbReference type="PROSITE" id="PS00107">
    <property type="entry name" value="PROTEIN_KINASE_ATP"/>
    <property type="match status" value="1"/>
</dbReference>
<keyword evidence="1" id="KW-0547">Nucleotide-binding</keyword>
<evidence type="ECO:0000256" key="3">
    <source>
        <dbReference type="SAM" id="Phobius"/>
    </source>
</evidence>
<keyword evidence="3" id="KW-0472">Membrane</keyword>
<sequence length="834" mass="88705">MAPDRTGYQTHMHLLGASDSTAYFKPLPDFSFLRPPLGPDEIGWLAHYRILRLIGIGGMGMVFEAEDTQLQRPVALKVMRPELSALLANRTRFLNEARAAALLASDHVVTVYQVEQDGDVPFLAMQLLRGEPLDARLARAGRLPVAEAVTIAAQAAAGLAAVHDKGLVHRDIKPANLWLEADQSGSTFHRVRVLDLGLVRETGAGSQLTAAGVVVGTPHFMAPEQAGGLPVDPRADLFSLGCVLYTMLSGELAFPGGSTMAVLMALANHTPRPLTTVNPAVPPELAALAAQLMAKAPEDRPGSAAEVIARLGALAATRAHEASPQVRPSGVFSGTTRQQPSTRPDSAFSDTQSYEIVNFNLSGGSSTFDTQPESGMPTPAPRGPVTPPAAPALVSPGAWQRGRMVSVGIGLVAVGVALVVVSLLAFGKKGGQPVPEVGVGPAEPVVVGILHSQSGTMAVSENPVVDATLLAIEEVNAAGGVLGRPVKPVIVDGRSDPEEFARLAEKLLSEDKAVAVFGCWTSASRKAVRPVFERNRGLLFYPVQYEGLEQSLRVVYLGLAPNQQLIPAIDFLTGKLGKKKLFLVGSDYVFPRTAHEIIRDRVRELPDVAVVGESFIPLGSPDVAGVIERIKVCAPDAIVNTLNGGTNFHFFRALRAAGMTAERLPTLSVSIAESEVEGLNPAALAGDYLAAAYFQTVDRPESRAFVDTFRSRYGEGRVVSDPMAGAYCGVHLWAQAATGAGTVDPTAVLGSLRGRQFDGPRGRVTIDPDTRHAWLPVRIGQIRADGQVSLVSGAGTEVPIRPIPYPPSRTLTEWEQFLRGLQFGWNGRWQAPYQ</sequence>
<dbReference type="Pfam" id="PF13433">
    <property type="entry name" value="Peripla_BP_5"/>
    <property type="match status" value="1"/>
</dbReference>
<feature type="binding site" evidence="1">
    <location>
        <position position="77"/>
    </location>
    <ligand>
        <name>ATP</name>
        <dbReference type="ChEBI" id="CHEBI:30616"/>
    </ligand>
</feature>
<dbReference type="InterPro" id="IPR028082">
    <property type="entry name" value="Peripla_BP_I"/>
</dbReference>
<feature type="region of interest" description="Disordered" evidence="2">
    <location>
        <begin position="319"/>
        <end position="349"/>
    </location>
</feature>
<protein>
    <submittedName>
        <fullName evidence="5">Urea ABC transporter, substrate binding protein UrtA</fullName>
    </submittedName>
</protein>
<evidence type="ECO:0000313" key="5">
    <source>
        <dbReference type="EMBL" id="OWK40209.1"/>
    </source>
</evidence>
<dbReference type="Gene3D" id="1.10.510.10">
    <property type="entry name" value="Transferase(Phosphotransferase) domain 1"/>
    <property type="match status" value="1"/>
</dbReference>
<dbReference type="SMART" id="SM00220">
    <property type="entry name" value="S_TKc"/>
    <property type="match status" value="1"/>
</dbReference>
<feature type="transmembrane region" description="Helical" evidence="3">
    <location>
        <begin position="404"/>
        <end position="426"/>
    </location>
</feature>